<sequence length="88" mass="10221">MAERFPQYLSAPVQVLWFETDELAIIILFFLLASIFHGVLWILCIAGPFAYSSLKNRYPSSFLMHMLYFSGIKRLKNYPTSFANTFSE</sequence>
<dbReference type="RefSeq" id="WP_155308937.1">
    <property type="nucleotide sequence ID" value="NZ_AP021879.1"/>
</dbReference>
<dbReference type="Proteomes" id="UP000422108">
    <property type="component" value="Chromosome"/>
</dbReference>
<keyword evidence="1" id="KW-1133">Transmembrane helix</keyword>
<reference evidence="3 4" key="1">
    <citation type="submission" date="2019-11" db="EMBL/GenBank/DDBJ databases">
        <title>Comparative genomics of hydrocarbon-degrading Desulfosarcina strains.</title>
        <authorList>
            <person name="Watanabe M."/>
            <person name="Kojima H."/>
            <person name="Fukui M."/>
        </authorList>
    </citation>
    <scope>NUCLEOTIDE SEQUENCE [LARGE SCALE GENOMIC DNA]</scope>
    <source>
        <strain evidence="4">oXyS1</strain>
        <strain evidence="3">OXyS1</strain>
    </source>
</reference>
<accession>A0A5K8A6S1</accession>
<evidence type="ECO:0008006" key="5">
    <source>
        <dbReference type="Google" id="ProtNLM"/>
    </source>
</evidence>
<dbReference type="AlphaFoldDB" id="A0A5K8A6S1"/>
<name>A0A5K8A6S1_9BACT</name>
<keyword evidence="1" id="KW-0812">Transmembrane</keyword>
<dbReference type="EMBL" id="AP021879">
    <property type="protein sequence ID" value="BBO88171.1"/>
    <property type="molecule type" value="Genomic_DNA"/>
</dbReference>
<organism evidence="3 4">
    <name type="scientific">Desulfosarcina ovata subsp. ovata</name>
    <dbReference type="NCBI Taxonomy" id="2752305"/>
    <lineage>
        <taxon>Bacteria</taxon>
        <taxon>Pseudomonadati</taxon>
        <taxon>Thermodesulfobacteriota</taxon>
        <taxon>Desulfobacteria</taxon>
        <taxon>Desulfobacterales</taxon>
        <taxon>Desulfosarcinaceae</taxon>
        <taxon>Desulfosarcina</taxon>
    </lineage>
</organism>
<evidence type="ECO:0000313" key="4">
    <source>
        <dbReference type="Proteomes" id="UP000422108"/>
    </source>
</evidence>
<feature type="transmembrane region" description="Helical" evidence="1">
    <location>
        <begin position="23"/>
        <end position="51"/>
    </location>
</feature>
<dbReference type="InterPro" id="IPR009838">
    <property type="entry name" value="T4SS_TraL"/>
</dbReference>
<gene>
    <name evidence="2" type="ORF">DSCOOX_06660</name>
    <name evidence="3" type="ORF">DSCOOX_13510</name>
</gene>
<dbReference type="Pfam" id="PF07178">
    <property type="entry name" value="TraL"/>
    <property type="match status" value="1"/>
</dbReference>
<keyword evidence="1" id="KW-0472">Membrane</keyword>
<evidence type="ECO:0000313" key="2">
    <source>
        <dbReference type="EMBL" id="BBO87486.1"/>
    </source>
</evidence>
<dbReference type="EMBL" id="AP021879">
    <property type="protein sequence ID" value="BBO87486.1"/>
    <property type="molecule type" value="Genomic_DNA"/>
</dbReference>
<evidence type="ECO:0000256" key="1">
    <source>
        <dbReference type="SAM" id="Phobius"/>
    </source>
</evidence>
<protein>
    <recommendedName>
        <fullName evidence="5">Conjugal transfer protein TraL</fullName>
    </recommendedName>
</protein>
<keyword evidence="4" id="KW-1185">Reference proteome</keyword>
<dbReference type="NCBIfam" id="TIGR02762">
    <property type="entry name" value="TraL_TIGR"/>
    <property type="match status" value="1"/>
</dbReference>
<dbReference type="GO" id="GO:0019867">
    <property type="term" value="C:outer membrane"/>
    <property type="evidence" value="ECO:0007669"/>
    <property type="project" value="InterPro"/>
</dbReference>
<proteinExistence type="predicted"/>
<evidence type="ECO:0000313" key="3">
    <source>
        <dbReference type="EMBL" id="BBO88171.1"/>
    </source>
</evidence>